<organism evidence="1 2">
    <name type="scientific">Cirrhinus mrigala</name>
    <name type="common">Mrigala</name>
    <dbReference type="NCBI Taxonomy" id="683832"/>
    <lineage>
        <taxon>Eukaryota</taxon>
        <taxon>Metazoa</taxon>
        <taxon>Chordata</taxon>
        <taxon>Craniata</taxon>
        <taxon>Vertebrata</taxon>
        <taxon>Euteleostomi</taxon>
        <taxon>Actinopterygii</taxon>
        <taxon>Neopterygii</taxon>
        <taxon>Teleostei</taxon>
        <taxon>Ostariophysi</taxon>
        <taxon>Cypriniformes</taxon>
        <taxon>Cyprinidae</taxon>
        <taxon>Labeoninae</taxon>
        <taxon>Labeonini</taxon>
        <taxon>Cirrhinus</taxon>
    </lineage>
</organism>
<feature type="non-terminal residue" evidence="1">
    <location>
        <position position="74"/>
    </location>
</feature>
<comment type="caution">
    <text evidence="1">The sequence shown here is derived from an EMBL/GenBank/DDBJ whole genome shotgun (WGS) entry which is preliminary data.</text>
</comment>
<evidence type="ECO:0000313" key="1">
    <source>
        <dbReference type="EMBL" id="KAL0179128.1"/>
    </source>
</evidence>
<accession>A0ABD0PYL8</accession>
<gene>
    <name evidence="1" type="ORF">M9458_024570</name>
</gene>
<sequence>DMKRRKEWEDACGQIKLAKDPRLCSLHFSPKAFEAFSRPQLLKELTNGRDKKHYIPSWQDVNMPTLVMTPQGLK</sequence>
<dbReference type="AlphaFoldDB" id="A0ABD0PYL8"/>
<dbReference type="EMBL" id="JAMKFB020000012">
    <property type="protein sequence ID" value="KAL0179128.1"/>
    <property type="molecule type" value="Genomic_DNA"/>
</dbReference>
<name>A0ABD0PYL8_CIRMR</name>
<keyword evidence="2" id="KW-1185">Reference proteome</keyword>
<dbReference type="Proteomes" id="UP001529510">
    <property type="component" value="Unassembled WGS sequence"/>
</dbReference>
<evidence type="ECO:0000313" key="2">
    <source>
        <dbReference type="Proteomes" id="UP001529510"/>
    </source>
</evidence>
<proteinExistence type="predicted"/>
<feature type="non-terminal residue" evidence="1">
    <location>
        <position position="1"/>
    </location>
</feature>
<reference evidence="1 2" key="1">
    <citation type="submission" date="2024-05" db="EMBL/GenBank/DDBJ databases">
        <title>Genome sequencing and assembly of Indian major carp, Cirrhinus mrigala (Hamilton, 1822).</title>
        <authorList>
            <person name="Mohindra V."/>
            <person name="Chowdhury L.M."/>
            <person name="Lal K."/>
            <person name="Jena J.K."/>
        </authorList>
    </citation>
    <scope>NUCLEOTIDE SEQUENCE [LARGE SCALE GENOMIC DNA]</scope>
    <source>
        <strain evidence="1">CM1030</strain>
        <tissue evidence="1">Blood</tissue>
    </source>
</reference>
<evidence type="ECO:0008006" key="3">
    <source>
        <dbReference type="Google" id="ProtNLM"/>
    </source>
</evidence>
<protein>
    <recommendedName>
        <fullName evidence="3">THAP-type domain-containing protein</fullName>
    </recommendedName>
</protein>